<evidence type="ECO:0000313" key="2">
    <source>
        <dbReference type="EMBL" id="KAF3268001.1"/>
    </source>
</evidence>
<accession>A0A7C8R6H4</accession>
<dbReference type="EMBL" id="JAABOJ010000128">
    <property type="protein sequence ID" value="KAF3268001.1"/>
    <property type="molecule type" value="Genomic_DNA"/>
</dbReference>
<sequence>MPPKRKASSASSKGKEAKEPSPPPVPPKDDAEAKQTKEAVKKKQAAKRQKKFRDSKKGWESKELDIKSKFAKKKSMAKQRMESSADWAKLSEEDRKKKTNAWKNKYSVKNLENEIIGAKAVWEKSNSPIVPKEESRKGWSAVEKKLGKRFNPQEAMDFGLTRFGHMFHSSRGKKGDVHKLMLSGQSWMGDFEKRFGHNDIEGDEEIMWDDEDDDDDDDEDSEDSEDAEDEEEAEEASEETSENEEETE</sequence>
<name>A0A7C8R6H4_ORBOL</name>
<feature type="compositionally biased region" description="Basic and acidic residues" evidence="1">
    <location>
        <begin position="79"/>
        <end position="95"/>
    </location>
</feature>
<organism evidence="2 3">
    <name type="scientific">Orbilia oligospora</name>
    <name type="common">Nematode-trapping fungus</name>
    <name type="synonym">Arthrobotrys oligospora</name>
    <dbReference type="NCBI Taxonomy" id="2813651"/>
    <lineage>
        <taxon>Eukaryota</taxon>
        <taxon>Fungi</taxon>
        <taxon>Dikarya</taxon>
        <taxon>Ascomycota</taxon>
        <taxon>Pezizomycotina</taxon>
        <taxon>Orbiliomycetes</taxon>
        <taxon>Orbiliales</taxon>
        <taxon>Orbiliaceae</taxon>
        <taxon>Orbilia</taxon>
    </lineage>
</organism>
<gene>
    <name evidence="2" type="ORF">TWF970_001627</name>
</gene>
<dbReference type="Proteomes" id="UP000474640">
    <property type="component" value="Unassembled WGS sequence"/>
</dbReference>
<dbReference type="AlphaFoldDB" id="A0A7C8R6H4"/>
<feature type="compositionally biased region" description="Basic and acidic residues" evidence="1">
    <location>
        <begin position="55"/>
        <end position="68"/>
    </location>
</feature>
<feature type="region of interest" description="Disordered" evidence="1">
    <location>
        <begin position="193"/>
        <end position="248"/>
    </location>
</feature>
<feature type="compositionally biased region" description="Acidic residues" evidence="1">
    <location>
        <begin position="201"/>
        <end position="248"/>
    </location>
</feature>
<reference evidence="2 3" key="1">
    <citation type="submission" date="2020-01" db="EMBL/GenBank/DDBJ databases">
        <authorList>
            <person name="Palmer J.M."/>
        </authorList>
    </citation>
    <scope>NUCLEOTIDE SEQUENCE [LARGE SCALE GENOMIC DNA]</scope>
    <source>
        <strain evidence="2 3">TWF970</strain>
    </source>
</reference>
<evidence type="ECO:0000313" key="3">
    <source>
        <dbReference type="Proteomes" id="UP000474640"/>
    </source>
</evidence>
<feature type="region of interest" description="Disordered" evidence="1">
    <location>
        <begin position="1"/>
        <end position="95"/>
    </location>
</feature>
<evidence type="ECO:0000256" key="1">
    <source>
        <dbReference type="SAM" id="MobiDB-lite"/>
    </source>
</evidence>
<proteinExistence type="predicted"/>
<comment type="caution">
    <text evidence="2">The sequence shown here is derived from an EMBL/GenBank/DDBJ whole genome shotgun (WGS) entry which is preliminary data.</text>
</comment>
<feature type="compositionally biased region" description="Basic residues" evidence="1">
    <location>
        <begin position="42"/>
        <end position="54"/>
    </location>
</feature>
<feature type="compositionally biased region" description="Basic and acidic residues" evidence="1">
    <location>
        <begin position="27"/>
        <end position="41"/>
    </location>
</feature>
<protein>
    <submittedName>
        <fullName evidence="2">Uncharacterized protein</fullName>
    </submittedName>
</protein>